<evidence type="ECO:0000313" key="1">
    <source>
        <dbReference type="EMBL" id="EGC44536.1"/>
    </source>
</evidence>
<gene>
    <name evidence="1" type="ORF">HCEG_03751</name>
</gene>
<reference evidence="2" key="1">
    <citation type="submission" date="2008-07" db="EMBL/GenBank/DDBJ databases">
        <title>Annotation of Ajellomyces capsulatus strain H88.</title>
        <authorList>
            <person name="Champion M."/>
            <person name="Cuomo C."/>
            <person name="Ma L.-J."/>
            <person name="Henn M.R."/>
            <person name="Sil A."/>
            <person name="Goldman B."/>
            <person name="Young S.K."/>
            <person name="Kodira C.D."/>
            <person name="Zeng Q."/>
            <person name="Koehrsen M."/>
            <person name="Alvarado L."/>
            <person name="Berlin A."/>
            <person name="Borenstein D."/>
            <person name="Chen Z."/>
            <person name="Engels R."/>
            <person name="Freedman E."/>
            <person name="Gellesch M."/>
            <person name="Goldberg J."/>
            <person name="Griggs A."/>
            <person name="Gujja S."/>
            <person name="Heiman D."/>
            <person name="Hepburn T."/>
            <person name="Howarth C."/>
            <person name="Jen D."/>
            <person name="Larson L."/>
            <person name="Lewis B."/>
            <person name="Mehta T."/>
            <person name="Park D."/>
            <person name="Pearson M."/>
            <person name="Roberts A."/>
            <person name="Saif S."/>
            <person name="Shea T."/>
            <person name="Shenoy N."/>
            <person name="Sisk P."/>
            <person name="Stolte C."/>
            <person name="Sykes S."/>
            <person name="Walk T."/>
            <person name="White J."/>
            <person name="Yandava C."/>
            <person name="Klein B."/>
            <person name="McEwen J.G."/>
            <person name="Puccia R."/>
            <person name="Goldman G.H."/>
            <person name="Felipe M.S."/>
            <person name="Nino-Vega G."/>
            <person name="San-Blas G."/>
            <person name="Taylor J."/>
            <person name="Mendoza L."/>
            <person name="Galagan J."/>
            <person name="Nusbaum C."/>
            <person name="Birren B."/>
        </authorList>
    </citation>
    <scope>NUCLEOTIDE SEQUENCE [LARGE SCALE GENOMIC DNA]</scope>
    <source>
        <strain evidence="2">H88</strain>
    </source>
</reference>
<sequence>MQIDGRLESRQWIYDTFWRVKKVVDSILRPEMLSLAEITPLLAQWRILVVFNISQILIP</sequence>
<accession>F0UE06</accession>
<dbReference type="HOGENOM" id="CLU_2960196_0_0_1"/>
<proteinExistence type="predicted"/>
<dbReference type="Proteomes" id="UP000008142">
    <property type="component" value="Unassembled WGS sequence"/>
</dbReference>
<evidence type="ECO:0000313" key="2">
    <source>
        <dbReference type="Proteomes" id="UP000008142"/>
    </source>
</evidence>
<name>F0UE06_AJEC8</name>
<organism evidence="2">
    <name type="scientific">Ajellomyces capsulatus (strain H88)</name>
    <name type="common">Darling's disease fungus</name>
    <name type="synonym">Histoplasma capsulatum</name>
    <dbReference type="NCBI Taxonomy" id="544711"/>
    <lineage>
        <taxon>Eukaryota</taxon>
        <taxon>Fungi</taxon>
        <taxon>Dikarya</taxon>
        <taxon>Ascomycota</taxon>
        <taxon>Pezizomycotina</taxon>
        <taxon>Eurotiomycetes</taxon>
        <taxon>Eurotiomycetidae</taxon>
        <taxon>Onygenales</taxon>
        <taxon>Ajellomycetaceae</taxon>
        <taxon>Histoplasma</taxon>
    </lineage>
</organism>
<dbReference type="EMBL" id="DS990638">
    <property type="protein sequence ID" value="EGC44536.1"/>
    <property type="molecule type" value="Genomic_DNA"/>
</dbReference>
<protein>
    <submittedName>
        <fullName evidence="1">Predicted protein</fullName>
    </submittedName>
</protein>
<dbReference type="AlphaFoldDB" id="F0UE06"/>